<proteinExistence type="inferred from homology"/>
<reference evidence="3" key="1">
    <citation type="submission" date="2019-09" db="EMBL/GenBank/DDBJ databases">
        <title>Draft genome information of white flower Hibiscus syriacus.</title>
        <authorList>
            <person name="Kim Y.-M."/>
        </authorList>
    </citation>
    <scope>NUCLEOTIDE SEQUENCE [LARGE SCALE GENOMIC DNA]</scope>
    <source>
        <strain evidence="3">YM2019G1</strain>
    </source>
</reference>
<dbReference type="PANTHER" id="PTHR33107:SF28">
    <property type="entry name" value="CYSTEINE PROTEASE INHIBITOR 8-LIKE"/>
    <property type="match status" value="1"/>
</dbReference>
<sequence length="210" mass="22987">MKTISAAALFIFFLFSVSNAAKEPVLDTDDEPLRSDFEYYIVSTIPGAGVGGLDLASSSEIFCPKFVIQQRFSNGRPVFFLPVDTNDPVVYVSTDVNIRFIGIDALCRAVPTWSVGNYDPSAGQWWITTGGDVGNPGPQTLSNWFKIEKAGSGYRLRFCPSVCDSCVSLCNEIDRFSYDGKVRLGLTNGKGEPFVFVKAPKAIKQVVDNQ</sequence>
<dbReference type="EMBL" id="VEPZ02001661">
    <property type="protein sequence ID" value="KAE8663962.1"/>
    <property type="molecule type" value="Genomic_DNA"/>
</dbReference>
<dbReference type="CDD" id="cd23370">
    <property type="entry name" value="beta-trefoil_STI_MkMLP-like"/>
    <property type="match status" value="1"/>
</dbReference>
<dbReference type="SUPFAM" id="SSF50386">
    <property type="entry name" value="STI-like"/>
    <property type="match status" value="1"/>
</dbReference>
<feature type="chain" id="PRO_5025529473" evidence="2">
    <location>
        <begin position="21"/>
        <end position="210"/>
    </location>
</feature>
<organism evidence="3 4">
    <name type="scientific">Hibiscus syriacus</name>
    <name type="common">Rose of Sharon</name>
    <dbReference type="NCBI Taxonomy" id="106335"/>
    <lineage>
        <taxon>Eukaryota</taxon>
        <taxon>Viridiplantae</taxon>
        <taxon>Streptophyta</taxon>
        <taxon>Embryophyta</taxon>
        <taxon>Tracheophyta</taxon>
        <taxon>Spermatophyta</taxon>
        <taxon>Magnoliopsida</taxon>
        <taxon>eudicotyledons</taxon>
        <taxon>Gunneridae</taxon>
        <taxon>Pentapetalae</taxon>
        <taxon>rosids</taxon>
        <taxon>malvids</taxon>
        <taxon>Malvales</taxon>
        <taxon>Malvaceae</taxon>
        <taxon>Malvoideae</taxon>
        <taxon>Hibiscus</taxon>
    </lineage>
</organism>
<gene>
    <name evidence="3" type="ORF">F3Y22_tig00112857pilonHSYRG00059</name>
</gene>
<evidence type="ECO:0000256" key="1">
    <source>
        <dbReference type="ARBA" id="ARBA00005440"/>
    </source>
</evidence>
<evidence type="ECO:0000313" key="4">
    <source>
        <dbReference type="Proteomes" id="UP000436088"/>
    </source>
</evidence>
<dbReference type="AlphaFoldDB" id="A0A6A2WS66"/>
<comment type="similarity">
    <text evidence="1">Belongs to the protease inhibitor I3 (leguminous Kunitz-type inhibitor) family.</text>
</comment>
<dbReference type="InterPro" id="IPR011065">
    <property type="entry name" value="Kunitz_inhibitor_STI-like_sf"/>
</dbReference>
<dbReference type="Pfam" id="PF00197">
    <property type="entry name" value="Kunitz_legume"/>
    <property type="match status" value="1"/>
</dbReference>
<evidence type="ECO:0000256" key="2">
    <source>
        <dbReference type="SAM" id="SignalP"/>
    </source>
</evidence>
<accession>A0A6A2WS66</accession>
<name>A0A6A2WS66_HIBSY</name>
<dbReference type="GO" id="GO:0004866">
    <property type="term" value="F:endopeptidase inhibitor activity"/>
    <property type="evidence" value="ECO:0007669"/>
    <property type="project" value="InterPro"/>
</dbReference>
<dbReference type="PRINTS" id="PR00291">
    <property type="entry name" value="KUNITZINHBTR"/>
</dbReference>
<protein>
    <submittedName>
        <fullName evidence="3">21 kDa seed protein</fullName>
    </submittedName>
</protein>
<dbReference type="InterPro" id="IPR002160">
    <property type="entry name" value="Prot_inh_Kunz-lg"/>
</dbReference>
<dbReference type="OrthoDB" id="961994at2759"/>
<evidence type="ECO:0000313" key="3">
    <source>
        <dbReference type="EMBL" id="KAE8663962.1"/>
    </source>
</evidence>
<dbReference type="Proteomes" id="UP000436088">
    <property type="component" value="Unassembled WGS sequence"/>
</dbReference>
<feature type="signal peptide" evidence="2">
    <location>
        <begin position="1"/>
        <end position="20"/>
    </location>
</feature>
<dbReference type="PANTHER" id="PTHR33107">
    <property type="entry name" value="KUNITZ TRYPSIN INHIBITOR 2"/>
    <property type="match status" value="1"/>
</dbReference>
<dbReference type="PROSITE" id="PS00283">
    <property type="entry name" value="SOYBEAN_KUNITZ"/>
    <property type="match status" value="1"/>
</dbReference>
<comment type="caution">
    <text evidence="3">The sequence shown here is derived from an EMBL/GenBank/DDBJ whole genome shotgun (WGS) entry which is preliminary data.</text>
</comment>
<keyword evidence="4" id="KW-1185">Reference proteome</keyword>
<dbReference type="SMART" id="SM00452">
    <property type="entry name" value="STI"/>
    <property type="match status" value="1"/>
</dbReference>
<keyword evidence="2" id="KW-0732">Signal</keyword>
<dbReference type="Gene3D" id="2.80.10.50">
    <property type="match status" value="1"/>
</dbReference>